<dbReference type="Pfam" id="PF00652">
    <property type="entry name" value="Ricin_B_lectin"/>
    <property type="match status" value="1"/>
</dbReference>
<dbReference type="PANTHER" id="PTHR11675">
    <property type="entry name" value="N-ACETYLGALACTOSAMINYLTRANSFERASE"/>
    <property type="match status" value="1"/>
</dbReference>
<comment type="subcellular location">
    <subcellularLocation>
        <location evidence="2 16">Golgi apparatus membrane</location>
        <topology evidence="2 16">Single-pass type II membrane protein</topology>
    </subcellularLocation>
</comment>
<evidence type="ECO:0000256" key="12">
    <source>
        <dbReference type="ARBA" id="ARBA00023034"/>
    </source>
</evidence>
<dbReference type="InterPro" id="IPR045885">
    <property type="entry name" value="GalNAc-T"/>
</dbReference>
<dbReference type="InterPro" id="IPR001173">
    <property type="entry name" value="Glyco_trans_2-like"/>
</dbReference>
<dbReference type="GO" id="GO:0006493">
    <property type="term" value="P:protein O-linked glycosylation"/>
    <property type="evidence" value="ECO:0007669"/>
    <property type="project" value="TreeGrafter"/>
</dbReference>
<dbReference type="InterPro" id="IPR035992">
    <property type="entry name" value="Ricin_B-like_lectins"/>
</dbReference>
<dbReference type="Gene3D" id="2.80.10.50">
    <property type="match status" value="1"/>
</dbReference>
<dbReference type="Pfam" id="PF00535">
    <property type="entry name" value="Glycos_transf_2"/>
    <property type="match status" value="1"/>
</dbReference>
<keyword evidence="13" id="KW-0472">Membrane</keyword>
<dbReference type="PROSITE" id="PS50231">
    <property type="entry name" value="RICIN_B_LECTIN"/>
    <property type="match status" value="1"/>
</dbReference>
<evidence type="ECO:0000313" key="19">
    <source>
        <dbReference type="WBParaSite" id="TMUE_2000009326.1"/>
    </source>
</evidence>
<dbReference type="AlphaFoldDB" id="A0A5S6QPR3"/>
<evidence type="ECO:0000256" key="9">
    <source>
        <dbReference type="ARBA" id="ARBA00022734"/>
    </source>
</evidence>
<keyword evidence="7" id="KW-0812">Transmembrane</keyword>
<dbReference type="WBParaSite" id="TMUE_2000009326.1">
    <property type="protein sequence ID" value="TMUE_2000009326.1"/>
    <property type="gene ID" value="WBGene00300572"/>
</dbReference>
<keyword evidence="18" id="KW-1185">Reference proteome</keyword>
<comment type="similarity">
    <text evidence="4 16">Belongs to the glycosyltransferase 2 family. GalNAc-T subfamily.</text>
</comment>
<dbReference type="GO" id="GO:0004653">
    <property type="term" value="F:polypeptide N-acetylgalactosaminyltransferase activity"/>
    <property type="evidence" value="ECO:0007669"/>
    <property type="project" value="TreeGrafter"/>
</dbReference>
<evidence type="ECO:0000256" key="14">
    <source>
        <dbReference type="ARBA" id="ARBA00023157"/>
    </source>
</evidence>
<keyword evidence="5 16" id="KW-0328">Glycosyltransferase</keyword>
<protein>
    <recommendedName>
        <fullName evidence="16">Polypeptide N-acetylgalactosaminyltransferase</fullName>
        <ecNumber evidence="16">2.4.1.-</ecNumber>
    </recommendedName>
    <alternativeName>
        <fullName evidence="16">Protein-UDP acetylgalactosaminyltransferase</fullName>
    </alternativeName>
</protein>
<keyword evidence="10" id="KW-0735">Signal-anchor</keyword>
<evidence type="ECO:0000256" key="6">
    <source>
        <dbReference type="ARBA" id="ARBA00022679"/>
    </source>
</evidence>
<evidence type="ECO:0000256" key="15">
    <source>
        <dbReference type="ARBA" id="ARBA00023211"/>
    </source>
</evidence>
<evidence type="ECO:0000256" key="8">
    <source>
        <dbReference type="ARBA" id="ARBA00022723"/>
    </source>
</evidence>
<dbReference type="InterPro" id="IPR029044">
    <property type="entry name" value="Nucleotide-diphossugar_trans"/>
</dbReference>
<evidence type="ECO:0000256" key="3">
    <source>
        <dbReference type="ARBA" id="ARBA00004922"/>
    </source>
</evidence>
<keyword evidence="14 16" id="KW-1015">Disulfide bond</keyword>
<keyword evidence="12 16" id="KW-0333">Golgi apparatus</keyword>
<evidence type="ECO:0000256" key="5">
    <source>
        <dbReference type="ARBA" id="ARBA00022676"/>
    </source>
</evidence>
<dbReference type="EC" id="2.4.1.-" evidence="16"/>
<evidence type="ECO:0000259" key="17">
    <source>
        <dbReference type="SMART" id="SM00458"/>
    </source>
</evidence>
<sequence length="622" mass="71137">MIDSFHNVQRKRGMRMEVIVGHFNGPLPEKNAAVNYTQDELDANRFDPRLDMGKDGQAVRLDAEDDALAGHLFQMNQFNIIASDRIPLNRSLRDVRRAACRTVVYPIELPATSVIIVFHNEAWSTLMRTVLSVINRSPKHLLKEIILVDDFSNRAFLKSPLENYVVTLPVKISIVRATQRSGLVQARLLGAERAIGDVLTFLDSHCECTEGWLEPLLARISQDRTAVVCPVIDVINDRSFQYQKGIDIYRGGFNWNLQFRWYSTPPSVLNKRGSDLTAPIQTPTMAGGLFSIDRKYFYSIGSYDQEMKIWGGENLEMSFRIWQCGGKLEIIPCSHVGHVFRKKSPHDFPGGSSSRTLNTNLARMAEVWMDEWRHVFYMTSPGMLSLFYKIQKTTGELLAAANISATLDVKERKELRKKLGCKDFSWYLSHVWPEHFMPTSDSFFGRVRPTFAIHFITRAYNLSTSGLHLEGAQKSAFLLSLVKNVAVDYCLVNKPVVVSGRKSAFQFSPCTRGRNLWQFWIFYQSGALKGDEHQCLGATQVTNGQWIVQLKECVESENERWLYRESQHLLIHRQSGLCLDTPLNRNDPNVVHLPVLKKCSKFSKRQQWLLESVDWRHDGLKS</sequence>
<dbReference type="PANTHER" id="PTHR11675:SF118">
    <property type="entry name" value="POLYPEPTIDE N-ACETYLGALACTOSAMINYLTRANSFERASE 3"/>
    <property type="match status" value="1"/>
</dbReference>
<dbReference type="CDD" id="cd02510">
    <property type="entry name" value="pp-GalNAc-T"/>
    <property type="match status" value="1"/>
</dbReference>
<dbReference type="SMART" id="SM00458">
    <property type="entry name" value="RICIN"/>
    <property type="match status" value="1"/>
</dbReference>
<comment type="cofactor">
    <cofactor evidence="1 16">
        <name>Mn(2+)</name>
        <dbReference type="ChEBI" id="CHEBI:29035"/>
    </cofactor>
</comment>
<evidence type="ECO:0000256" key="4">
    <source>
        <dbReference type="ARBA" id="ARBA00005680"/>
    </source>
</evidence>
<dbReference type="GO" id="GO:0030246">
    <property type="term" value="F:carbohydrate binding"/>
    <property type="evidence" value="ECO:0007669"/>
    <property type="project" value="UniProtKB-KW"/>
</dbReference>
<keyword evidence="8" id="KW-0479">Metal-binding</keyword>
<accession>A0A5S6QPR3</accession>
<evidence type="ECO:0000256" key="11">
    <source>
        <dbReference type="ARBA" id="ARBA00022989"/>
    </source>
</evidence>
<evidence type="ECO:0000256" key="10">
    <source>
        <dbReference type="ARBA" id="ARBA00022968"/>
    </source>
</evidence>
<keyword evidence="9 16" id="KW-0430">Lectin</keyword>
<reference evidence="19" key="1">
    <citation type="submission" date="2019-12" db="UniProtKB">
        <authorList>
            <consortium name="WormBaseParasite"/>
        </authorList>
    </citation>
    <scope>IDENTIFICATION</scope>
</reference>
<dbReference type="SUPFAM" id="SSF50370">
    <property type="entry name" value="Ricin B-like lectins"/>
    <property type="match status" value="1"/>
</dbReference>
<evidence type="ECO:0000256" key="7">
    <source>
        <dbReference type="ARBA" id="ARBA00022692"/>
    </source>
</evidence>
<evidence type="ECO:0000256" key="13">
    <source>
        <dbReference type="ARBA" id="ARBA00023136"/>
    </source>
</evidence>
<dbReference type="UniPathway" id="UPA00378"/>
<dbReference type="GO" id="GO:0000139">
    <property type="term" value="C:Golgi membrane"/>
    <property type="evidence" value="ECO:0007669"/>
    <property type="project" value="UniProtKB-SubCell"/>
</dbReference>
<dbReference type="SUPFAM" id="SSF53448">
    <property type="entry name" value="Nucleotide-diphospho-sugar transferases"/>
    <property type="match status" value="1"/>
</dbReference>
<evidence type="ECO:0000256" key="16">
    <source>
        <dbReference type="RuleBase" id="RU361242"/>
    </source>
</evidence>
<keyword evidence="15 16" id="KW-0464">Manganese</keyword>
<dbReference type="InterPro" id="IPR000772">
    <property type="entry name" value="Ricin_B_lectin"/>
</dbReference>
<keyword evidence="6 16" id="KW-0808">Transferase</keyword>
<dbReference type="Gene3D" id="3.90.550.10">
    <property type="entry name" value="Spore Coat Polysaccharide Biosynthesis Protein SpsA, Chain A"/>
    <property type="match status" value="1"/>
</dbReference>
<dbReference type="STRING" id="70415.A0A5S6QPR3"/>
<keyword evidence="11" id="KW-1133">Transmembrane helix</keyword>
<comment type="pathway">
    <text evidence="3 16">Protein modification; protein glycosylation.</text>
</comment>
<evidence type="ECO:0000256" key="2">
    <source>
        <dbReference type="ARBA" id="ARBA00004323"/>
    </source>
</evidence>
<evidence type="ECO:0000313" key="18">
    <source>
        <dbReference type="Proteomes" id="UP000046395"/>
    </source>
</evidence>
<evidence type="ECO:0000256" key="1">
    <source>
        <dbReference type="ARBA" id="ARBA00001936"/>
    </source>
</evidence>
<feature type="domain" description="Ricin B lectin" evidence="17">
    <location>
        <begin position="474"/>
        <end position="611"/>
    </location>
</feature>
<dbReference type="FunFam" id="3.90.550.10:FF:000021">
    <property type="entry name" value="Polypeptide N-acetylgalactosaminyltransferase"/>
    <property type="match status" value="1"/>
</dbReference>
<dbReference type="GO" id="GO:0046872">
    <property type="term" value="F:metal ion binding"/>
    <property type="evidence" value="ECO:0007669"/>
    <property type="project" value="UniProtKB-KW"/>
</dbReference>
<proteinExistence type="inferred from homology"/>
<dbReference type="Proteomes" id="UP000046395">
    <property type="component" value="Unassembled WGS sequence"/>
</dbReference>
<name>A0A5S6QPR3_TRIMR</name>
<organism evidence="18 19">
    <name type="scientific">Trichuris muris</name>
    <name type="common">Mouse whipworm</name>
    <dbReference type="NCBI Taxonomy" id="70415"/>
    <lineage>
        <taxon>Eukaryota</taxon>
        <taxon>Metazoa</taxon>
        <taxon>Ecdysozoa</taxon>
        <taxon>Nematoda</taxon>
        <taxon>Enoplea</taxon>
        <taxon>Dorylaimia</taxon>
        <taxon>Trichinellida</taxon>
        <taxon>Trichuridae</taxon>
        <taxon>Trichuris</taxon>
    </lineage>
</organism>